<dbReference type="EMBL" id="KI669468">
    <property type="protein sequence ID" value="OCF55002.1"/>
    <property type="molecule type" value="Genomic_DNA"/>
</dbReference>
<protein>
    <submittedName>
        <fullName evidence="1">Uncharacterized protein</fullName>
    </submittedName>
</protein>
<evidence type="ECO:0000313" key="1">
    <source>
        <dbReference type="EMBL" id="OCF55002.1"/>
    </source>
</evidence>
<reference evidence="1 2" key="1">
    <citation type="submission" date="2013-07" db="EMBL/GenBank/DDBJ databases">
        <title>The Genome Sequence of Kwoniella mangroviensis CBS10435.</title>
        <authorList>
            <consortium name="The Broad Institute Genome Sequencing Platform"/>
            <person name="Cuomo C."/>
            <person name="Litvintseva A."/>
            <person name="Chen Y."/>
            <person name="Heitman J."/>
            <person name="Sun S."/>
            <person name="Springer D."/>
            <person name="Dromer F."/>
            <person name="Young S.K."/>
            <person name="Zeng Q."/>
            <person name="Gargeya S."/>
            <person name="Fitzgerald M."/>
            <person name="Abouelleil A."/>
            <person name="Alvarado L."/>
            <person name="Berlin A.M."/>
            <person name="Chapman S.B."/>
            <person name="Dewar J."/>
            <person name="Goldberg J."/>
            <person name="Griggs A."/>
            <person name="Gujja S."/>
            <person name="Hansen M."/>
            <person name="Howarth C."/>
            <person name="Imamovic A."/>
            <person name="Larimer J."/>
            <person name="McCowan C."/>
            <person name="Murphy C."/>
            <person name="Pearson M."/>
            <person name="Priest M."/>
            <person name="Roberts A."/>
            <person name="Saif S."/>
            <person name="Shea T."/>
            <person name="Sykes S."/>
            <person name="Wortman J."/>
            <person name="Nusbaum C."/>
            <person name="Birren B."/>
        </authorList>
    </citation>
    <scope>NUCLEOTIDE SEQUENCE [LARGE SCALE GENOMIC DNA]</scope>
    <source>
        <strain evidence="1 2">CBS 10435</strain>
    </source>
</reference>
<gene>
    <name evidence="1" type="ORF">L486_07658</name>
</gene>
<name>A0A1B9IHJ1_9TREE</name>
<organism evidence="1 2">
    <name type="scientific">Kwoniella mangroviensis CBS 10435</name>
    <dbReference type="NCBI Taxonomy" id="1331196"/>
    <lineage>
        <taxon>Eukaryota</taxon>
        <taxon>Fungi</taxon>
        <taxon>Dikarya</taxon>
        <taxon>Basidiomycota</taxon>
        <taxon>Agaricomycotina</taxon>
        <taxon>Tremellomycetes</taxon>
        <taxon>Tremellales</taxon>
        <taxon>Cryptococcaceae</taxon>
        <taxon>Kwoniella</taxon>
    </lineage>
</organism>
<sequence>MKARLATLWGNDTTALHSMAVTLSEEGLASGTLNLNPEEGCLFKIRFVGSLIDPPEVELTFSSIGFCSCGPCGSKTSMNEMSRQGFRVVESKDKADGTGGMIYYGTLHIGSHKCDLACKSQMNEEE</sequence>
<proteinExistence type="predicted"/>
<evidence type="ECO:0000313" key="2">
    <source>
        <dbReference type="Proteomes" id="UP000092583"/>
    </source>
</evidence>
<dbReference type="AlphaFoldDB" id="A0A1B9IHJ1"/>
<reference evidence="2" key="2">
    <citation type="submission" date="2013-12" db="EMBL/GenBank/DDBJ databases">
        <title>Evolution of pathogenesis and genome organization in the Tremellales.</title>
        <authorList>
            <person name="Cuomo C."/>
            <person name="Litvintseva A."/>
            <person name="Heitman J."/>
            <person name="Chen Y."/>
            <person name="Sun S."/>
            <person name="Springer D."/>
            <person name="Dromer F."/>
            <person name="Young S."/>
            <person name="Zeng Q."/>
            <person name="Chapman S."/>
            <person name="Gujja S."/>
            <person name="Saif S."/>
            <person name="Birren B."/>
        </authorList>
    </citation>
    <scope>NUCLEOTIDE SEQUENCE [LARGE SCALE GENOMIC DNA]</scope>
    <source>
        <strain evidence="2">CBS 10435</strain>
    </source>
</reference>
<accession>A0A1B9IHJ1</accession>
<keyword evidence="2" id="KW-1185">Reference proteome</keyword>
<dbReference type="Proteomes" id="UP000092583">
    <property type="component" value="Unassembled WGS sequence"/>
</dbReference>